<dbReference type="InterPro" id="IPR051083">
    <property type="entry name" value="GrpII_Intron_Splice-Mob/Def"/>
</dbReference>
<name>A0A1G8EEA6_ANETH</name>
<keyword evidence="2" id="KW-0548">Nucleotidyltransferase</keyword>
<gene>
    <name evidence="2" type="ORF">SAMN04489735_10436</name>
</gene>
<dbReference type="Proteomes" id="UP000198956">
    <property type="component" value="Unassembled WGS sequence"/>
</dbReference>
<proteinExistence type="predicted"/>
<feature type="domain" description="Reverse transcriptase" evidence="1">
    <location>
        <begin position="23"/>
        <end position="109"/>
    </location>
</feature>
<dbReference type="OrthoDB" id="9793236at2"/>
<evidence type="ECO:0000313" key="3">
    <source>
        <dbReference type="Proteomes" id="UP000198956"/>
    </source>
</evidence>
<dbReference type="PANTHER" id="PTHR34047:SF8">
    <property type="entry name" value="PROTEIN YKFC"/>
    <property type="match status" value="1"/>
</dbReference>
<dbReference type="GO" id="GO:0003964">
    <property type="term" value="F:RNA-directed DNA polymerase activity"/>
    <property type="evidence" value="ECO:0007669"/>
    <property type="project" value="UniProtKB-KW"/>
</dbReference>
<keyword evidence="2" id="KW-0808">Transferase</keyword>
<reference evidence="2 3" key="1">
    <citation type="submission" date="2016-10" db="EMBL/GenBank/DDBJ databases">
        <authorList>
            <person name="de Groot N.N."/>
        </authorList>
    </citation>
    <scope>NUCLEOTIDE SEQUENCE [LARGE SCALE GENOMIC DNA]</scope>
    <source>
        <strain evidence="2 3">L 420-91</strain>
    </source>
</reference>
<dbReference type="InterPro" id="IPR043502">
    <property type="entry name" value="DNA/RNA_pol_sf"/>
</dbReference>
<evidence type="ECO:0000259" key="1">
    <source>
        <dbReference type="Pfam" id="PF00078"/>
    </source>
</evidence>
<dbReference type="AlphaFoldDB" id="A0A1G8EEA6"/>
<dbReference type="Pfam" id="PF00078">
    <property type="entry name" value="RVT_1"/>
    <property type="match status" value="1"/>
</dbReference>
<dbReference type="InterPro" id="IPR000477">
    <property type="entry name" value="RT_dom"/>
</dbReference>
<accession>A0A1G8EEA6</accession>
<protein>
    <submittedName>
        <fullName evidence="2">Reverse transcriptase (RNA-dependent DNA polymerase)</fullName>
    </submittedName>
</protein>
<sequence>MTFVVPLSEVGTYESSPVRRVEIPKPNGGVRQLGIPTVLDRFIQQVIAQILTPVFDPCFSEHSYGFRPSRRGHDAVRKARQYWRIAKSPVLHRTLDKRFFESYRLKSLKERYHALRRT</sequence>
<dbReference type="EMBL" id="FNDE01000043">
    <property type="protein sequence ID" value="SDH68272.1"/>
    <property type="molecule type" value="Genomic_DNA"/>
</dbReference>
<dbReference type="SUPFAM" id="SSF56672">
    <property type="entry name" value="DNA/RNA polymerases"/>
    <property type="match status" value="1"/>
</dbReference>
<dbReference type="PANTHER" id="PTHR34047">
    <property type="entry name" value="NUCLEAR INTRON MATURASE 1, MITOCHONDRIAL-RELATED"/>
    <property type="match status" value="1"/>
</dbReference>
<keyword evidence="2" id="KW-0695">RNA-directed DNA polymerase</keyword>
<organism evidence="2 3">
    <name type="scientific">Aneurinibacillus thermoaerophilus</name>
    <dbReference type="NCBI Taxonomy" id="143495"/>
    <lineage>
        <taxon>Bacteria</taxon>
        <taxon>Bacillati</taxon>
        <taxon>Bacillota</taxon>
        <taxon>Bacilli</taxon>
        <taxon>Bacillales</taxon>
        <taxon>Paenibacillaceae</taxon>
        <taxon>Aneurinibacillus group</taxon>
        <taxon>Aneurinibacillus</taxon>
    </lineage>
</organism>
<evidence type="ECO:0000313" key="2">
    <source>
        <dbReference type="EMBL" id="SDH68272.1"/>
    </source>
</evidence>
<dbReference type="CDD" id="cd01651">
    <property type="entry name" value="RT_G2_intron"/>
    <property type="match status" value="1"/>
</dbReference>